<feature type="compositionally biased region" description="Polar residues" evidence="2">
    <location>
        <begin position="231"/>
        <end position="247"/>
    </location>
</feature>
<feature type="region of interest" description="Disordered" evidence="2">
    <location>
        <begin position="760"/>
        <end position="791"/>
    </location>
</feature>
<feature type="compositionally biased region" description="Low complexity" evidence="2">
    <location>
        <begin position="630"/>
        <end position="643"/>
    </location>
</feature>
<comment type="caution">
    <text evidence="3">The sequence shown here is derived from an EMBL/GenBank/DDBJ whole genome shotgun (WGS) entry which is preliminary data.</text>
</comment>
<evidence type="ECO:0000313" key="4">
    <source>
        <dbReference type="Proteomes" id="UP001385951"/>
    </source>
</evidence>
<organism evidence="3 4">
    <name type="scientific">Cerrena zonata</name>
    <dbReference type="NCBI Taxonomy" id="2478898"/>
    <lineage>
        <taxon>Eukaryota</taxon>
        <taxon>Fungi</taxon>
        <taxon>Dikarya</taxon>
        <taxon>Basidiomycota</taxon>
        <taxon>Agaricomycotina</taxon>
        <taxon>Agaricomycetes</taxon>
        <taxon>Polyporales</taxon>
        <taxon>Cerrenaceae</taxon>
        <taxon>Cerrena</taxon>
    </lineage>
</organism>
<dbReference type="AlphaFoldDB" id="A0AAW0FP73"/>
<accession>A0AAW0FP73</accession>
<protein>
    <submittedName>
        <fullName evidence="3">Uncharacterized protein</fullName>
    </submittedName>
</protein>
<sequence>MLIAYFMDGYQLPLFPQNFEGVNFYPGIQRGVNTNGGLKPKQIATKRSEALEHWKKIKKGAWTDLWYGVPYAEAREAYADHVSRNDETRARFKGSVWQITDLPNAHQLRLVGRYYELLDAIQAKSNWTSFDMLAHVLLVPTILEIPPPGKRRVQNPPPQKRGMSRAQWLKHLEDGGDEKYEAIEGYEDEDKDLPAAESEDEAAQDDGHSKPERKRDQSSAASSQDTEEDGSQSPSADSNTSTHSLVSETDIDDDDTARDGPRTWREGHGPVVPGIKRKAKPSSSDEEGSESALAEESWGGISPTSEESENSRLRRLASSQSPMRRVKKRVNLDIPSRREATPLTENDGMEVDCDARVEQHVDIAAQADRSSSTPVILASEEQELEEDSSHAGVRLEDDEQDNLLGDQDTRMVEDEPAAEEISMVVPSNDHSPLTVNASIMEHVEEPHISRDEVAIAEPAQRTEQHHLDDHHRSMAHQLDEMKNALETLRGDIETSTTETRTLRYQLNVMTREHNNLQNAFNDLKADFDELEIKHNELAENYNTLQANHERNTVALNTHQTLIEARMQEFVQDRLIAMFDNAPPESGQHHVDTSAASLSSDAIALTSTAPITQPLSSAPQPPESNVHLTISSSSHVEPVASSAAGKSPLNQVQPLPSSSHAHPTSPSSSERTPSGIAMPPPSDYPPYSMPTPSDFVYPVSSLRGSSQDVSSPPPESHYAPATFSALSSLTPLPSAYGSVAATDLGSEALDSLQIASTIATGDPSIDVGTSISSLRIHDSRPQNNDEDISGEH</sequence>
<evidence type="ECO:0000313" key="3">
    <source>
        <dbReference type="EMBL" id="KAK7680049.1"/>
    </source>
</evidence>
<feature type="region of interest" description="Disordered" evidence="2">
    <location>
        <begin position="381"/>
        <end position="406"/>
    </location>
</feature>
<evidence type="ECO:0000256" key="2">
    <source>
        <dbReference type="SAM" id="MobiDB-lite"/>
    </source>
</evidence>
<gene>
    <name evidence="3" type="ORF">QCA50_016995</name>
</gene>
<feature type="compositionally biased region" description="Pro residues" evidence="2">
    <location>
        <begin position="677"/>
        <end position="688"/>
    </location>
</feature>
<proteinExistence type="predicted"/>
<reference evidence="3 4" key="1">
    <citation type="submission" date="2022-09" db="EMBL/GenBank/DDBJ databases">
        <authorList>
            <person name="Palmer J.M."/>
        </authorList>
    </citation>
    <scope>NUCLEOTIDE SEQUENCE [LARGE SCALE GENOMIC DNA]</scope>
    <source>
        <strain evidence="3 4">DSM 7382</strain>
    </source>
</reference>
<feature type="region of interest" description="Disordered" evidence="2">
    <location>
        <begin position="188"/>
        <end position="344"/>
    </location>
</feature>
<dbReference type="EMBL" id="JASBNA010000053">
    <property type="protein sequence ID" value="KAK7680049.1"/>
    <property type="molecule type" value="Genomic_DNA"/>
</dbReference>
<feature type="compositionally biased region" description="Basic and acidic residues" evidence="2">
    <location>
        <begin position="257"/>
        <end position="268"/>
    </location>
</feature>
<feature type="region of interest" description="Disordered" evidence="2">
    <location>
        <begin position="611"/>
        <end position="718"/>
    </location>
</feature>
<feature type="compositionally biased region" description="Basic and acidic residues" evidence="2">
    <location>
        <begin position="205"/>
        <end position="217"/>
    </location>
</feature>
<dbReference type="Proteomes" id="UP001385951">
    <property type="component" value="Unassembled WGS sequence"/>
</dbReference>
<feature type="compositionally biased region" description="Low complexity" evidence="2">
    <location>
        <begin position="653"/>
        <end position="673"/>
    </location>
</feature>
<feature type="compositionally biased region" description="Acidic residues" evidence="2">
    <location>
        <begin position="188"/>
        <end position="204"/>
    </location>
</feature>
<keyword evidence="4" id="KW-1185">Reference proteome</keyword>
<keyword evidence="1" id="KW-0175">Coiled coil</keyword>
<feature type="coiled-coil region" evidence="1">
    <location>
        <begin position="478"/>
        <end position="547"/>
    </location>
</feature>
<name>A0AAW0FP73_9APHY</name>
<evidence type="ECO:0000256" key="1">
    <source>
        <dbReference type="SAM" id="Coils"/>
    </source>
</evidence>
<feature type="region of interest" description="Disordered" evidence="2">
    <location>
        <begin position="146"/>
        <end position="165"/>
    </location>
</feature>